<dbReference type="EMBL" id="JBHUMV010000007">
    <property type="protein sequence ID" value="MFD2755427.1"/>
    <property type="molecule type" value="Genomic_DNA"/>
</dbReference>
<keyword evidence="2" id="KW-1185">Reference proteome</keyword>
<evidence type="ECO:0000313" key="1">
    <source>
        <dbReference type="EMBL" id="MFD2755427.1"/>
    </source>
</evidence>
<reference evidence="2" key="1">
    <citation type="journal article" date="2019" name="Int. J. Syst. Evol. Microbiol.">
        <title>The Global Catalogue of Microorganisms (GCM) 10K type strain sequencing project: providing services to taxonomists for standard genome sequencing and annotation.</title>
        <authorList>
            <consortium name="The Broad Institute Genomics Platform"/>
            <consortium name="The Broad Institute Genome Sequencing Center for Infectious Disease"/>
            <person name="Wu L."/>
            <person name="Ma J."/>
        </authorList>
    </citation>
    <scope>NUCLEOTIDE SEQUENCE [LARGE SCALE GENOMIC DNA]</scope>
    <source>
        <strain evidence="2">TISTR 1906</strain>
    </source>
</reference>
<organism evidence="1 2">
    <name type="scientific">Comamonas terrae</name>
    <dbReference type="NCBI Taxonomy" id="673548"/>
    <lineage>
        <taxon>Bacteria</taxon>
        <taxon>Pseudomonadati</taxon>
        <taxon>Pseudomonadota</taxon>
        <taxon>Betaproteobacteria</taxon>
        <taxon>Burkholderiales</taxon>
        <taxon>Comamonadaceae</taxon>
        <taxon>Comamonas</taxon>
    </lineage>
</organism>
<protein>
    <submittedName>
        <fullName evidence="1">Excisionase</fullName>
    </submittedName>
</protein>
<comment type="caution">
    <text evidence="1">The sequence shown here is derived from an EMBL/GenBank/DDBJ whole genome shotgun (WGS) entry which is preliminary data.</text>
</comment>
<dbReference type="Proteomes" id="UP001597463">
    <property type="component" value="Unassembled WGS sequence"/>
</dbReference>
<evidence type="ECO:0000313" key="2">
    <source>
        <dbReference type="Proteomes" id="UP001597463"/>
    </source>
</evidence>
<accession>A0ABW5UP75</accession>
<dbReference type="RefSeq" id="WP_066482625.1">
    <property type="nucleotide sequence ID" value="NZ_BCNT01000018.1"/>
</dbReference>
<sequence>MKEPAPKVASAAAAEDVAGYPTQWVLASKYEEMTGVTREAVKQRKKSGVWKEGLQVAVISRRLYVNLKAADQWINDQLSKRRPA</sequence>
<gene>
    <name evidence="1" type="ORF">ACFSW6_15125</name>
</gene>
<name>A0ABW5UP75_9BURK</name>
<proteinExistence type="predicted"/>